<feature type="transmembrane region" description="Helical" evidence="5">
    <location>
        <begin position="360"/>
        <end position="383"/>
    </location>
</feature>
<feature type="transmembrane region" description="Helical" evidence="5">
    <location>
        <begin position="106"/>
        <end position="128"/>
    </location>
</feature>
<reference evidence="6 7" key="1">
    <citation type="submission" date="2014-04" db="EMBL/GenBank/DDBJ databases">
        <title>Draft genome sequence of Bacillus azotoformans MEV2011, a (co-) denitrifying strain unable to grow in the presence of oxygen.</title>
        <authorList>
            <person name="Nielsen M."/>
            <person name="Schreiber L."/>
            <person name="Finster K."/>
            <person name="Schramm A."/>
        </authorList>
    </citation>
    <scope>NUCLEOTIDE SEQUENCE [LARGE SCALE GENOMIC DNA]</scope>
    <source>
        <strain evidence="6 7">MEV2011</strain>
    </source>
</reference>
<feature type="transmembrane region" description="Helical" evidence="5">
    <location>
        <begin position="299"/>
        <end position="325"/>
    </location>
</feature>
<feature type="transmembrane region" description="Helical" evidence="5">
    <location>
        <begin position="337"/>
        <end position="354"/>
    </location>
</feature>
<evidence type="ECO:0000313" key="7">
    <source>
        <dbReference type="Proteomes" id="UP000027936"/>
    </source>
</evidence>
<feature type="transmembrane region" description="Helical" evidence="5">
    <location>
        <begin position="395"/>
        <end position="418"/>
    </location>
</feature>
<keyword evidence="3 5" id="KW-1133">Transmembrane helix</keyword>
<dbReference type="Pfam" id="PF01566">
    <property type="entry name" value="Nramp"/>
    <property type="match status" value="1"/>
</dbReference>
<dbReference type="EMBL" id="JJRY01000005">
    <property type="protein sequence ID" value="KEF38999.1"/>
    <property type="molecule type" value="Genomic_DNA"/>
</dbReference>
<name>A0A072NMV1_SCHAZ</name>
<sequence>MENTNARVEKSQLKSENPELKVIQNNDSALVKKKTSRSVLLGAAFLMATSSIGPGFLTQTTVFTQQLAASFAFVILISLILDVFAQMNVWRIICVSGLRGQEVANKVLPGLGVVLAILIVIGGLAFNIGNVAGAGLGLNAMMGLDPITGAIISAVVAIFIFVVKEAGKAMDKFAQFAGVVMILLMLYVAFKTSPPVGEAIINTVKPEQISWFAIVTLVGGTVGGYITFAGGHRLLDAGVKGIESLPEVTKSSVTGIVATGIMRVALFLAVLGVVTQGLAIDAANPPASVFQLAAGNIGYRIFGVIMWAAAITSVVGAAYTSVSFIRSFHPKIEKYHKWTIIAFIIVSTATFALVGKPVNILILVGALNALILPIALGTLLVAAHKKSIVGAYKHPLWLTIPGVFVVIIMGILGVKTLIEQLPLLFK</sequence>
<dbReference type="GO" id="GO:0015086">
    <property type="term" value="F:cadmium ion transmembrane transporter activity"/>
    <property type="evidence" value="ECO:0007669"/>
    <property type="project" value="TreeGrafter"/>
</dbReference>
<keyword evidence="2 5" id="KW-0812">Transmembrane</keyword>
<dbReference type="PATRIC" id="fig|1348973.3.peg.1776"/>
<dbReference type="GO" id="GO:0034755">
    <property type="term" value="P:iron ion transmembrane transport"/>
    <property type="evidence" value="ECO:0007669"/>
    <property type="project" value="TreeGrafter"/>
</dbReference>
<keyword evidence="4 5" id="KW-0472">Membrane</keyword>
<feature type="transmembrane region" description="Helical" evidence="5">
    <location>
        <begin position="256"/>
        <end position="279"/>
    </location>
</feature>
<feature type="transmembrane region" description="Helical" evidence="5">
    <location>
        <begin position="210"/>
        <end position="235"/>
    </location>
</feature>
<accession>A0A072NMV1</accession>
<evidence type="ECO:0000256" key="3">
    <source>
        <dbReference type="ARBA" id="ARBA00022989"/>
    </source>
</evidence>
<dbReference type="PANTHER" id="PTHR11706:SF2">
    <property type="entry name" value="TRANSPORTER PROTEIN"/>
    <property type="match status" value="1"/>
</dbReference>
<protein>
    <submittedName>
        <fullName evidence="6">Mn2+/Fe2_transporter, NRAMP family</fullName>
    </submittedName>
</protein>
<feature type="transmembrane region" description="Helical" evidence="5">
    <location>
        <begin position="63"/>
        <end position="85"/>
    </location>
</feature>
<gene>
    <name evidence="6" type="ORF">M670_01816</name>
</gene>
<evidence type="ECO:0000256" key="1">
    <source>
        <dbReference type="ARBA" id="ARBA00004141"/>
    </source>
</evidence>
<dbReference type="GO" id="GO:0005886">
    <property type="term" value="C:plasma membrane"/>
    <property type="evidence" value="ECO:0007669"/>
    <property type="project" value="TreeGrafter"/>
</dbReference>
<proteinExistence type="predicted"/>
<dbReference type="GO" id="GO:0005384">
    <property type="term" value="F:manganese ion transmembrane transporter activity"/>
    <property type="evidence" value="ECO:0007669"/>
    <property type="project" value="TreeGrafter"/>
</dbReference>
<dbReference type="PANTHER" id="PTHR11706">
    <property type="entry name" value="SOLUTE CARRIER PROTEIN FAMILY 11 MEMBER"/>
    <property type="match status" value="1"/>
</dbReference>
<dbReference type="AlphaFoldDB" id="A0A072NMV1"/>
<feature type="transmembrane region" description="Helical" evidence="5">
    <location>
        <begin position="39"/>
        <end position="57"/>
    </location>
</feature>
<evidence type="ECO:0000256" key="4">
    <source>
        <dbReference type="ARBA" id="ARBA00023136"/>
    </source>
</evidence>
<evidence type="ECO:0000256" key="2">
    <source>
        <dbReference type="ARBA" id="ARBA00022692"/>
    </source>
</evidence>
<feature type="transmembrane region" description="Helical" evidence="5">
    <location>
        <begin position="140"/>
        <end position="161"/>
    </location>
</feature>
<evidence type="ECO:0000313" key="6">
    <source>
        <dbReference type="EMBL" id="KEF38999.1"/>
    </source>
</evidence>
<evidence type="ECO:0000256" key="5">
    <source>
        <dbReference type="SAM" id="Phobius"/>
    </source>
</evidence>
<organism evidence="6 7">
    <name type="scientific">Schinkia azotoformans MEV2011</name>
    <dbReference type="NCBI Taxonomy" id="1348973"/>
    <lineage>
        <taxon>Bacteria</taxon>
        <taxon>Bacillati</taxon>
        <taxon>Bacillota</taxon>
        <taxon>Bacilli</taxon>
        <taxon>Bacillales</taxon>
        <taxon>Bacillaceae</taxon>
        <taxon>Calidifontibacillus/Schinkia group</taxon>
        <taxon>Schinkia</taxon>
    </lineage>
</organism>
<dbReference type="InterPro" id="IPR001046">
    <property type="entry name" value="NRAMP_fam"/>
</dbReference>
<comment type="caution">
    <text evidence="6">The sequence shown here is derived from an EMBL/GenBank/DDBJ whole genome shotgun (WGS) entry which is preliminary data.</text>
</comment>
<dbReference type="Proteomes" id="UP000027936">
    <property type="component" value="Unassembled WGS sequence"/>
</dbReference>
<feature type="transmembrane region" description="Helical" evidence="5">
    <location>
        <begin position="173"/>
        <end position="190"/>
    </location>
</feature>
<comment type="subcellular location">
    <subcellularLocation>
        <location evidence="1">Membrane</location>
        <topology evidence="1">Multi-pass membrane protein</topology>
    </subcellularLocation>
</comment>